<name>A0A9N9C886_9GLOM</name>
<evidence type="ECO:0000256" key="1">
    <source>
        <dbReference type="SAM" id="MobiDB-lite"/>
    </source>
</evidence>
<gene>
    <name evidence="2" type="ORF">CPELLU_LOCUS6562</name>
</gene>
<dbReference type="EMBL" id="CAJVQA010004120">
    <property type="protein sequence ID" value="CAG8591676.1"/>
    <property type="molecule type" value="Genomic_DNA"/>
</dbReference>
<comment type="caution">
    <text evidence="2">The sequence shown here is derived from an EMBL/GenBank/DDBJ whole genome shotgun (WGS) entry which is preliminary data.</text>
</comment>
<reference evidence="2" key="1">
    <citation type="submission" date="2021-06" db="EMBL/GenBank/DDBJ databases">
        <authorList>
            <person name="Kallberg Y."/>
            <person name="Tangrot J."/>
            <person name="Rosling A."/>
        </authorList>
    </citation>
    <scope>NUCLEOTIDE SEQUENCE</scope>
    <source>
        <strain evidence="2">FL966</strain>
    </source>
</reference>
<sequence>GDVEDKKTEYHRYKSDLIVIKNHYSETTKIGRQLTRNLSFLYNDVDKKSRFINVLWDLQMERQAIQDQNELNNEISLERVSNAYLDIRNQDHKLREITTKQIENLVEYVTGQKRPCDGELSPNKFKTVSTEIESIHNESLSDSRQKREKIPSKIINEINEQVMINEETSNRVGLVRPSALVSNMTGPNANSISIGSVTLKTDPTLLSSNCFNSFSNDNLTYMKNEDVFHNTKNIPLTNDSSETFSQTLFSTDKKSNSETTPPRLFEAT</sequence>
<organism evidence="2 3">
    <name type="scientific">Cetraspora pellucida</name>
    <dbReference type="NCBI Taxonomy" id="1433469"/>
    <lineage>
        <taxon>Eukaryota</taxon>
        <taxon>Fungi</taxon>
        <taxon>Fungi incertae sedis</taxon>
        <taxon>Mucoromycota</taxon>
        <taxon>Glomeromycotina</taxon>
        <taxon>Glomeromycetes</taxon>
        <taxon>Diversisporales</taxon>
        <taxon>Gigasporaceae</taxon>
        <taxon>Cetraspora</taxon>
    </lineage>
</organism>
<feature type="non-terminal residue" evidence="2">
    <location>
        <position position="1"/>
    </location>
</feature>
<dbReference type="AlphaFoldDB" id="A0A9N9C886"/>
<dbReference type="Proteomes" id="UP000789759">
    <property type="component" value="Unassembled WGS sequence"/>
</dbReference>
<keyword evidence="3" id="KW-1185">Reference proteome</keyword>
<accession>A0A9N9C886</accession>
<feature type="region of interest" description="Disordered" evidence="1">
    <location>
        <begin position="247"/>
        <end position="268"/>
    </location>
</feature>
<protein>
    <submittedName>
        <fullName evidence="2">21149_t:CDS:1</fullName>
    </submittedName>
</protein>
<evidence type="ECO:0000313" key="2">
    <source>
        <dbReference type="EMBL" id="CAG8591676.1"/>
    </source>
</evidence>
<evidence type="ECO:0000313" key="3">
    <source>
        <dbReference type="Proteomes" id="UP000789759"/>
    </source>
</evidence>
<proteinExistence type="predicted"/>